<comment type="caution">
    <text evidence="1">The sequence shown here is derived from an EMBL/GenBank/DDBJ whole genome shotgun (WGS) entry which is preliminary data.</text>
</comment>
<organism evidence="1 2">
    <name type="scientific">Novosphingobium soli</name>
    <dbReference type="NCBI Taxonomy" id="574956"/>
    <lineage>
        <taxon>Bacteria</taxon>
        <taxon>Pseudomonadati</taxon>
        <taxon>Pseudomonadota</taxon>
        <taxon>Alphaproteobacteria</taxon>
        <taxon>Sphingomonadales</taxon>
        <taxon>Sphingomonadaceae</taxon>
        <taxon>Novosphingobium</taxon>
    </lineage>
</organism>
<dbReference type="Proteomes" id="UP001589798">
    <property type="component" value="Unassembled WGS sequence"/>
</dbReference>
<proteinExistence type="predicted"/>
<evidence type="ECO:0000313" key="1">
    <source>
        <dbReference type="EMBL" id="MFC0204739.1"/>
    </source>
</evidence>
<dbReference type="RefSeq" id="WP_379487500.1">
    <property type="nucleotide sequence ID" value="NZ_JBHLWK010000013.1"/>
</dbReference>
<protein>
    <recommendedName>
        <fullName evidence="3">Pectate lyase superfamily protein domain-containing protein</fullName>
    </recommendedName>
</protein>
<name>A0ABV6CVH9_9SPHN</name>
<evidence type="ECO:0000313" key="2">
    <source>
        <dbReference type="Proteomes" id="UP001589798"/>
    </source>
</evidence>
<keyword evidence="2" id="KW-1185">Reference proteome</keyword>
<dbReference type="EMBL" id="JBHLWK010000013">
    <property type="protein sequence ID" value="MFC0204739.1"/>
    <property type="molecule type" value="Genomic_DNA"/>
</dbReference>
<evidence type="ECO:0008006" key="3">
    <source>
        <dbReference type="Google" id="ProtNLM"/>
    </source>
</evidence>
<reference evidence="1 2" key="1">
    <citation type="submission" date="2024-09" db="EMBL/GenBank/DDBJ databases">
        <authorList>
            <person name="Sun Q."/>
            <person name="Mori K."/>
        </authorList>
    </citation>
    <scope>NUCLEOTIDE SEQUENCE [LARGE SCALE GENOMIC DNA]</scope>
    <source>
        <strain evidence="1 2">CCM 7706</strain>
    </source>
</reference>
<sequence length="673" mass="71394">MHVDTPARAAIRVLETQVDGALTSSDYKPTLQEAISSLDPGSYFNSDDQGEEGPYPGVRWIYQITNEPPFYTPKRRWGKGEDFGYPDDPNDLPVSEAAQIQLESRSTYADLADPTKGANLLATASGLAMQDVLDYNVGVPTGILPTDTPQQTSDKLDVAVARAELFGVAVLLPPFTIYLARTVRVSRLLGTPGKSKIDVSNITMGAYPLSQFCIVNKHWSTSYNAVAADRVRYYGFEVVTTPNKVHSLIGLANVEFADIERIVLRANRAINPITGKPFNVDALLDFYASVHGGYVRRCQFYQLTGAYGATRVSAGGGGCIWIRNLCSDGSVAINVTEKILIDDSDIYHYTTDEAVAIFGVYGITRLSTVGRNRIYALEAADLGLPLSESIYRATLLSIFPHASATTAGVYDNEFADNRIVDKSTMYNVIRFGESTETLYRCENNASRRNKVEWFFSTDASYGPDAVWQASGSPGLKPSTANTAIRCIDGTPGAAYLGAFSGNISEGDEVVVRGGATIIAGFNGWQTLKSGATRGAITMAALSCAHVEGGKFEASLRGFANCNHVSGPDVRVNVAGGAIFAVSSSAGGNFSMTGARAIGNGPLLSVPSEVTGSTRISLTGNSGSLSATTPVLDAAPATTVIRASGNVFSQAGMTIKSGAATYASGGNTWGAQND</sequence>
<accession>A0ABV6CVH9</accession>
<gene>
    <name evidence="1" type="ORF">ACFFJC_10685</name>
</gene>